<dbReference type="AlphaFoldDB" id="A0AAV1HTE8"/>
<dbReference type="GO" id="GO:0016887">
    <property type="term" value="F:ATP hydrolysis activity"/>
    <property type="evidence" value="ECO:0007669"/>
    <property type="project" value="InterPro"/>
</dbReference>
<dbReference type="GO" id="GO:0034605">
    <property type="term" value="P:cellular response to heat"/>
    <property type="evidence" value="ECO:0007669"/>
    <property type="project" value="TreeGrafter"/>
</dbReference>
<evidence type="ECO:0000313" key="11">
    <source>
        <dbReference type="EMBL" id="CAK0735076.1"/>
    </source>
</evidence>
<dbReference type="Pfam" id="PF00004">
    <property type="entry name" value="AAA"/>
    <property type="match status" value="1"/>
</dbReference>
<dbReference type="SMART" id="SM00382">
    <property type="entry name" value="AAA"/>
    <property type="match status" value="2"/>
</dbReference>
<evidence type="ECO:0000256" key="8">
    <source>
        <dbReference type="SAM" id="Coils"/>
    </source>
</evidence>
<reference evidence="11 12" key="1">
    <citation type="submission" date="2023-10" db="EMBL/GenBank/DDBJ databases">
        <authorList>
            <person name="Maclean D."/>
            <person name="Macfadyen A."/>
        </authorList>
    </citation>
    <scope>NUCLEOTIDE SEQUENCE [LARGE SCALE GENOMIC DNA]</scope>
</reference>
<dbReference type="Gene3D" id="3.40.50.300">
    <property type="entry name" value="P-loop containing nucleotide triphosphate hydrolases"/>
    <property type="match status" value="3"/>
</dbReference>
<name>A0AAV1HTE8_9CHLO</name>
<dbReference type="InterPro" id="IPR001270">
    <property type="entry name" value="ClpA/B"/>
</dbReference>
<evidence type="ECO:0000256" key="9">
    <source>
        <dbReference type="SAM" id="MobiDB-lite"/>
    </source>
</evidence>
<keyword evidence="8" id="KW-0175">Coiled coil</keyword>
<dbReference type="EMBL" id="CAUYUE010000001">
    <property type="protein sequence ID" value="CAK0735076.1"/>
    <property type="molecule type" value="Genomic_DNA"/>
</dbReference>
<dbReference type="InterPro" id="IPR027417">
    <property type="entry name" value="P-loop_NTPase"/>
</dbReference>
<evidence type="ECO:0000256" key="6">
    <source>
        <dbReference type="PROSITE-ProRule" id="PRU01251"/>
    </source>
</evidence>
<evidence type="ECO:0000256" key="2">
    <source>
        <dbReference type="ARBA" id="ARBA00022737"/>
    </source>
</evidence>
<dbReference type="SUPFAM" id="SSF52540">
    <property type="entry name" value="P-loop containing nucleoside triphosphate hydrolases"/>
    <property type="match status" value="2"/>
</dbReference>
<dbReference type="Pfam" id="PF02861">
    <property type="entry name" value="Clp_N"/>
    <property type="match status" value="1"/>
</dbReference>
<dbReference type="CDD" id="cd00009">
    <property type="entry name" value="AAA"/>
    <property type="match status" value="1"/>
</dbReference>
<dbReference type="FunFam" id="3.40.50.300:FF:000010">
    <property type="entry name" value="Chaperone clpB 1, putative"/>
    <property type="match status" value="1"/>
</dbReference>
<evidence type="ECO:0000256" key="5">
    <source>
        <dbReference type="ARBA" id="ARBA00023186"/>
    </source>
</evidence>
<dbReference type="PROSITE" id="PS00871">
    <property type="entry name" value="CLPAB_2"/>
    <property type="match status" value="1"/>
</dbReference>
<dbReference type="InterPro" id="IPR018368">
    <property type="entry name" value="ClpA/B_CS1"/>
</dbReference>
<dbReference type="Pfam" id="PF10431">
    <property type="entry name" value="ClpB_D2-small"/>
    <property type="match status" value="1"/>
</dbReference>
<dbReference type="GO" id="GO:0005524">
    <property type="term" value="F:ATP binding"/>
    <property type="evidence" value="ECO:0007669"/>
    <property type="project" value="UniProtKB-KW"/>
</dbReference>
<keyword evidence="2 6" id="KW-0677">Repeat</keyword>
<dbReference type="InterPro" id="IPR028299">
    <property type="entry name" value="ClpA/B_CS2"/>
</dbReference>
<evidence type="ECO:0000256" key="3">
    <source>
        <dbReference type="ARBA" id="ARBA00022741"/>
    </source>
</evidence>
<dbReference type="PANTHER" id="PTHR11638:SF18">
    <property type="entry name" value="HEAT SHOCK PROTEIN 104"/>
    <property type="match status" value="1"/>
</dbReference>
<dbReference type="GO" id="GO:0005737">
    <property type="term" value="C:cytoplasm"/>
    <property type="evidence" value="ECO:0007669"/>
    <property type="project" value="TreeGrafter"/>
</dbReference>
<dbReference type="CDD" id="cd19499">
    <property type="entry name" value="RecA-like_ClpB_Hsp104-like"/>
    <property type="match status" value="1"/>
</dbReference>
<dbReference type="PRINTS" id="PR00300">
    <property type="entry name" value="CLPPROTEASEA"/>
</dbReference>
<keyword evidence="3 7" id="KW-0547">Nucleotide-binding</keyword>
<dbReference type="Pfam" id="PF07724">
    <property type="entry name" value="AAA_2"/>
    <property type="match status" value="1"/>
</dbReference>
<dbReference type="InterPro" id="IPR041546">
    <property type="entry name" value="ClpA/ClpB_AAA_lid"/>
</dbReference>
<dbReference type="InterPro" id="IPR050130">
    <property type="entry name" value="ClpA_ClpB"/>
</dbReference>
<evidence type="ECO:0000256" key="1">
    <source>
        <dbReference type="ARBA" id="ARBA00008675"/>
    </source>
</evidence>
<dbReference type="Gene3D" id="1.10.1780.10">
    <property type="entry name" value="Clp, N-terminal domain"/>
    <property type="match status" value="1"/>
</dbReference>
<dbReference type="FunFam" id="3.40.50.300:FF:000025">
    <property type="entry name" value="ATP-dependent Clp protease subunit"/>
    <property type="match status" value="1"/>
</dbReference>
<organism evidence="11 12">
    <name type="scientific">Coccomyxa viridis</name>
    <dbReference type="NCBI Taxonomy" id="1274662"/>
    <lineage>
        <taxon>Eukaryota</taxon>
        <taxon>Viridiplantae</taxon>
        <taxon>Chlorophyta</taxon>
        <taxon>core chlorophytes</taxon>
        <taxon>Trebouxiophyceae</taxon>
        <taxon>Trebouxiophyceae incertae sedis</taxon>
        <taxon>Coccomyxaceae</taxon>
        <taxon>Coccomyxa</taxon>
    </lineage>
</organism>
<keyword evidence="4 7" id="KW-0067">ATP-binding</keyword>
<dbReference type="Pfam" id="PF17871">
    <property type="entry name" value="AAA_lid_9"/>
    <property type="match status" value="1"/>
</dbReference>
<dbReference type="FunFam" id="3.40.50.300:FF:000120">
    <property type="entry name" value="ATP-dependent chaperone ClpB"/>
    <property type="match status" value="1"/>
</dbReference>
<dbReference type="SMART" id="SM01086">
    <property type="entry name" value="ClpB_D2-small"/>
    <property type="match status" value="1"/>
</dbReference>
<dbReference type="PROSITE" id="PS51903">
    <property type="entry name" value="CLP_R"/>
    <property type="match status" value="1"/>
</dbReference>
<proteinExistence type="inferred from homology"/>
<dbReference type="PANTHER" id="PTHR11638">
    <property type="entry name" value="ATP-DEPENDENT CLP PROTEASE"/>
    <property type="match status" value="1"/>
</dbReference>
<evidence type="ECO:0000259" key="10">
    <source>
        <dbReference type="PROSITE" id="PS51903"/>
    </source>
</evidence>
<feature type="coiled-coil region" evidence="8">
    <location>
        <begin position="430"/>
        <end position="498"/>
    </location>
</feature>
<dbReference type="Gene3D" id="1.10.8.60">
    <property type="match status" value="1"/>
</dbReference>
<comment type="caution">
    <text evidence="11">The sequence shown here is derived from an EMBL/GenBank/DDBJ whole genome shotgun (WGS) entry which is preliminary data.</text>
</comment>
<sequence length="885" mass="98070">MDPKKFTQKTQEAIKNAAELAQDNSNAQISPVHLAISLFEDPEGLAKQAVMREGSDETLRSILRVLRRKLVRLPAVDPPPEQAELSKELYKILTAAQKQAKTNGDAYVGTDTLLRALTDNKEIASALTEAGISKGQLDTALQSVRGSGASVDTDTADQKFEALQKYGTDLTAKAAQLDPVIGRDEEIRRCVRILCRRTKNNPVLIGDPGVGKTAIVEGLAQRIVKGDVPVVLKNTRVISLDMGALVAGSKYRGEFEERLKAVLNEVQQAQNIILFIDEIHLVLGAGKTDGAMDAANLLKPMLARGELRCIGATTLAEYRQHMEKDAAFERRFQQVMVNEPSVLDTIQILRGIAEKYASFHGVRISDRALVAAAELSTRYIQGRFLPDKAIDLVDEACANVRVQLDSVPEDIDVLRRQKYRLEVEEKAISKEKDKASKERLEDVRRELREIEEALKPQELRYQAEHNTLEELRALQRKRDELKVKLAEAENRLDLAMVADIKYGALQDVEESIKRKVSELPKDPMLTEEVGPEDIGQVVSRWTGIPVNKLAQSERERLLQLAQELHVRVVGQDQAVNAVADAVLRSRAGLASQSRGSSFLFLGPTGVGKTELAKALAELLFDDEKNMVRLDMSEYMEKHTVARLIGAPPGYIGHEEGGQLTEAVRRRPYSVVLLDEVEKAHREVMNVLLGVLDDGRLTDSKGRTVSFANTVIIMTSNLGSDLLLEHGNSQMAKDLVMGVVKQHFRPEFLNRLDDVVMFEPLGQLQLREVARKMVKELNGRLVNKSITLQLTPAALDFAVSQSYDHMYGARPLRRWLEHHILTDLSRMIVTGELTEGSTVTADAGAGGALRYAVQPQTGAGSGGENKRPRFQSGQNALDIEELDMEE</sequence>
<gene>
    <name evidence="11" type="primary">CLPB1</name>
    <name evidence="11" type="ORF">CVIRNUC_000524</name>
</gene>
<dbReference type="InterPro" id="IPR036628">
    <property type="entry name" value="Clp_N_dom_sf"/>
</dbReference>
<dbReference type="InterPro" id="IPR003959">
    <property type="entry name" value="ATPase_AAA_core"/>
</dbReference>
<keyword evidence="5 7" id="KW-0143">Chaperone</keyword>
<evidence type="ECO:0000256" key="4">
    <source>
        <dbReference type="ARBA" id="ARBA00022840"/>
    </source>
</evidence>
<feature type="region of interest" description="Disordered" evidence="9">
    <location>
        <begin position="853"/>
        <end position="885"/>
    </location>
</feature>
<keyword evidence="12" id="KW-1185">Reference proteome</keyword>
<dbReference type="SUPFAM" id="SSF81923">
    <property type="entry name" value="Double Clp-N motif"/>
    <property type="match status" value="1"/>
</dbReference>
<comment type="similarity">
    <text evidence="1 7">Belongs to the ClpA/ClpB family.</text>
</comment>
<evidence type="ECO:0000256" key="7">
    <source>
        <dbReference type="RuleBase" id="RU004432"/>
    </source>
</evidence>
<dbReference type="Proteomes" id="UP001314263">
    <property type="component" value="Unassembled WGS sequence"/>
</dbReference>
<feature type="domain" description="Clp R" evidence="10">
    <location>
        <begin position="3"/>
        <end position="147"/>
    </location>
</feature>
<dbReference type="InterPro" id="IPR019489">
    <property type="entry name" value="Clp_ATPase_C"/>
</dbReference>
<dbReference type="InterPro" id="IPR003593">
    <property type="entry name" value="AAA+_ATPase"/>
</dbReference>
<dbReference type="PROSITE" id="PS00870">
    <property type="entry name" value="CLPAB_1"/>
    <property type="match status" value="1"/>
</dbReference>
<accession>A0AAV1HTE8</accession>
<protein>
    <submittedName>
        <fullName evidence="11">Chaperone protein ClpB1</fullName>
    </submittedName>
</protein>
<dbReference type="InterPro" id="IPR004176">
    <property type="entry name" value="Clp_R_N"/>
</dbReference>
<evidence type="ECO:0000313" key="12">
    <source>
        <dbReference type="Proteomes" id="UP001314263"/>
    </source>
</evidence>